<organism evidence="1 2">
    <name type="scientific">Hippocampus comes</name>
    <name type="common">Tiger tail seahorse</name>
    <dbReference type="NCBI Taxonomy" id="109280"/>
    <lineage>
        <taxon>Eukaryota</taxon>
        <taxon>Metazoa</taxon>
        <taxon>Chordata</taxon>
        <taxon>Craniata</taxon>
        <taxon>Vertebrata</taxon>
        <taxon>Euteleostomi</taxon>
        <taxon>Actinopterygii</taxon>
        <taxon>Neopterygii</taxon>
        <taxon>Teleostei</taxon>
        <taxon>Neoteleostei</taxon>
        <taxon>Acanthomorphata</taxon>
        <taxon>Syngnathiaria</taxon>
        <taxon>Syngnathiformes</taxon>
        <taxon>Syngnathoidei</taxon>
        <taxon>Syngnathidae</taxon>
        <taxon>Hippocampus</taxon>
    </lineage>
</organism>
<proteinExistence type="predicted"/>
<evidence type="ECO:0000313" key="2">
    <source>
        <dbReference type="Proteomes" id="UP000264820"/>
    </source>
</evidence>
<dbReference type="InterPro" id="IPR053270">
    <property type="entry name" value="Fv1_restriction_factor"/>
</dbReference>
<evidence type="ECO:0000313" key="1">
    <source>
        <dbReference type="Ensembl" id="ENSHCOP00000018165.1"/>
    </source>
</evidence>
<dbReference type="Proteomes" id="UP000264820">
    <property type="component" value="Unplaced"/>
</dbReference>
<dbReference type="GO" id="GO:0009615">
    <property type="term" value="P:response to virus"/>
    <property type="evidence" value="ECO:0007669"/>
    <property type="project" value="TreeGrafter"/>
</dbReference>
<dbReference type="OMA" id="MNSEFRT"/>
<dbReference type="Ensembl" id="ENSHCOT00000011986.1">
    <property type="protein sequence ID" value="ENSHCOP00000018165.1"/>
    <property type="gene ID" value="ENSHCOG00000002477.1"/>
</dbReference>
<sequence>MGEPADSWIRRMYEEGADSIGIDAGDHLRLGGLSSDSQMNSEFRTLGRQLRDGDELTLFALYAMSAQAVYPTWHDWPEIKGQWLTMRDAIQRMGRLCTRESISRTGHAFVDDEVVPKVVRDALIRDAPPHYRSAILTILLGAVEHSFSDVKTRLLELATLGDWGETARQPHSEDGWICSKEPPTNILNWVLFYLATSHMRLTFPASWWTEFIFHSLSTCLGSSSSCGEEEVNRH</sequence>
<reference evidence="1" key="1">
    <citation type="submission" date="2025-08" db="UniProtKB">
        <authorList>
            <consortium name="Ensembl"/>
        </authorList>
    </citation>
    <scope>IDENTIFICATION</scope>
</reference>
<protein>
    <submittedName>
        <fullName evidence="1">Uncharacterized protein</fullName>
    </submittedName>
</protein>
<dbReference type="PANTHER" id="PTHR48195:SF1">
    <property type="entry name" value="RIKEN CDNA 2410002F23 GENE"/>
    <property type="match status" value="1"/>
</dbReference>
<name>A0A3Q3DQT3_HIPCM</name>
<dbReference type="GO" id="GO:0005794">
    <property type="term" value="C:Golgi apparatus"/>
    <property type="evidence" value="ECO:0007669"/>
    <property type="project" value="TreeGrafter"/>
</dbReference>
<reference evidence="1" key="2">
    <citation type="submission" date="2025-09" db="UniProtKB">
        <authorList>
            <consortium name="Ensembl"/>
        </authorList>
    </citation>
    <scope>IDENTIFICATION</scope>
</reference>
<dbReference type="PANTHER" id="PTHR48195">
    <property type="entry name" value="FRIEND VIRUS SUSCEPTIBILITY PROTEIN 1"/>
    <property type="match status" value="1"/>
</dbReference>
<keyword evidence="2" id="KW-1185">Reference proteome</keyword>
<dbReference type="GeneTree" id="ENSGT00940000178645"/>
<dbReference type="STRING" id="109280.ENSHCOP00000018165"/>
<dbReference type="AlphaFoldDB" id="A0A3Q3DQT3"/>
<accession>A0A3Q3DQT3</accession>